<evidence type="ECO:0000313" key="6">
    <source>
        <dbReference type="EMBL" id="SES21754.1"/>
    </source>
</evidence>
<dbReference type="Pfam" id="PF03466">
    <property type="entry name" value="LysR_substrate"/>
    <property type="match status" value="1"/>
</dbReference>
<dbReference type="CDD" id="cd00090">
    <property type="entry name" value="HTH_ARSR"/>
    <property type="match status" value="1"/>
</dbReference>
<comment type="similarity">
    <text evidence="1">Belongs to the LysR transcriptional regulatory family.</text>
</comment>
<reference evidence="7" key="1">
    <citation type="submission" date="2016-10" db="EMBL/GenBank/DDBJ databases">
        <authorList>
            <person name="de Groot N.N."/>
        </authorList>
    </citation>
    <scope>NUCLEOTIDE SEQUENCE [LARGE SCALE GENOMIC DNA]</scope>
    <source>
        <strain evidence="7">10nlg</strain>
    </source>
</reference>
<accession>A0A1H9VJJ4</accession>
<feature type="domain" description="HTH lysR-type" evidence="5">
    <location>
        <begin position="1"/>
        <end position="58"/>
    </location>
</feature>
<sequence>MTKQQLVIFIRLAETGSVSQIAREMGISQPTVTFHLKKLTDETGVKLYERRGEQIDFTTAGKMMLRYAKNITSLYDEADRVMREFREDKRGEILVGASHVPANYLLPPVFQRFMEENSTSKLSVSVKSAPEIIEDVRQKKLDLAVISTTPVFDHDLFSRVVTGDPVELVMPLDHDLAKKEHLFAEDLGQFPFILQPKGATRAEIINWEAKNGLSLNVAMELSNIDAVLKMVALGSGLSILSKRAAVQAVADGILTTRPLPHFDNTRSITIIYRKDRTISERMQTLITLIFQEKISSAN</sequence>
<dbReference type="RefSeq" id="WP_093073840.1">
    <property type="nucleotide sequence ID" value="NZ_FOGV01000021.1"/>
</dbReference>
<dbReference type="Proteomes" id="UP000199318">
    <property type="component" value="Unassembled WGS sequence"/>
</dbReference>
<dbReference type="STRING" id="1464123.SAMN05444126_12120"/>
<organism evidence="6 7">
    <name type="scientific">Salisediminibacterium halotolerans</name>
    <dbReference type="NCBI Taxonomy" id="517425"/>
    <lineage>
        <taxon>Bacteria</taxon>
        <taxon>Bacillati</taxon>
        <taxon>Bacillota</taxon>
        <taxon>Bacilli</taxon>
        <taxon>Bacillales</taxon>
        <taxon>Bacillaceae</taxon>
        <taxon>Salisediminibacterium</taxon>
    </lineage>
</organism>
<keyword evidence="4" id="KW-0804">Transcription</keyword>
<keyword evidence="2" id="KW-0805">Transcription regulation</keyword>
<gene>
    <name evidence="6" type="ORF">SAMN05444126_12120</name>
</gene>
<dbReference type="PANTHER" id="PTHR30126:SF40">
    <property type="entry name" value="HTH-TYPE TRANSCRIPTIONAL REGULATOR GLTR"/>
    <property type="match status" value="1"/>
</dbReference>
<dbReference type="GO" id="GO:0000976">
    <property type="term" value="F:transcription cis-regulatory region binding"/>
    <property type="evidence" value="ECO:0007669"/>
    <property type="project" value="TreeGrafter"/>
</dbReference>
<name>A0A1H9VJJ4_9BACI</name>
<dbReference type="SUPFAM" id="SSF53850">
    <property type="entry name" value="Periplasmic binding protein-like II"/>
    <property type="match status" value="1"/>
</dbReference>
<dbReference type="EMBL" id="FOGV01000021">
    <property type="protein sequence ID" value="SES21754.1"/>
    <property type="molecule type" value="Genomic_DNA"/>
</dbReference>
<keyword evidence="7" id="KW-1185">Reference proteome</keyword>
<evidence type="ECO:0000256" key="4">
    <source>
        <dbReference type="ARBA" id="ARBA00023163"/>
    </source>
</evidence>
<comment type="caution">
    <text evidence="6">The sequence shown here is derived from an EMBL/GenBank/DDBJ whole genome shotgun (WGS) entry which is preliminary data.</text>
</comment>
<dbReference type="SUPFAM" id="SSF46785">
    <property type="entry name" value="Winged helix' DNA-binding domain"/>
    <property type="match status" value="1"/>
</dbReference>
<evidence type="ECO:0000256" key="2">
    <source>
        <dbReference type="ARBA" id="ARBA00023015"/>
    </source>
</evidence>
<evidence type="ECO:0000256" key="3">
    <source>
        <dbReference type="ARBA" id="ARBA00023125"/>
    </source>
</evidence>
<dbReference type="InterPro" id="IPR036390">
    <property type="entry name" value="WH_DNA-bd_sf"/>
</dbReference>
<proteinExistence type="inferred from homology"/>
<dbReference type="PROSITE" id="PS50931">
    <property type="entry name" value="HTH_LYSR"/>
    <property type="match status" value="1"/>
</dbReference>
<dbReference type="OrthoDB" id="9785745at2"/>
<dbReference type="InterPro" id="IPR036388">
    <property type="entry name" value="WH-like_DNA-bd_sf"/>
</dbReference>
<dbReference type="InterPro" id="IPR011991">
    <property type="entry name" value="ArsR-like_HTH"/>
</dbReference>
<dbReference type="PANTHER" id="PTHR30126">
    <property type="entry name" value="HTH-TYPE TRANSCRIPTIONAL REGULATOR"/>
    <property type="match status" value="1"/>
</dbReference>
<dbReference type="Pfam" id="PF00126">
    <property type="entry name" value="HTH_1"/>
    <property type="match status" value="1"/>
</dbReference>
<protein>
    <submittedName>
        <fullName evidence="6">DNA-binding transcriptional regulator, LysR family</fullName>
    </submittedName>
</protein>
<dbReference type="CDD" id="cd05466">
    <property type="entry name" value="PBP2_LTTR_substrate"/>
    <property type="match status" value="1"/>
</dbReference>
<evidence type="ECO:0000313" key="7">
    <source>
        <dbReference type="Proteomes" id="UP000199318"/>
    </source>
</evidence>
<evidence type="ECO:0000259" key="5">
    <source>
        <dbReference type="PROSITE" id="PS50931"/>
    </source>
</evidence>
<dbReference type="Gene3D" id="3.40.190.290">
    <property type="match status" value="1"/>
</dbReference>
<dbReference type="InterPro" id="IPR000847">
    <property type="entry name" value="LysR_HTH_N"/>
</dbReference>
<dbReference type="Gene3D" id="1.10.10.10">
    <property type="entry name" value="Winged helix-like DNA-binding domain superfamily/Winged helix DNA-binding domain"/>
    <property type="match status" value="1"/>
</dbReference>
<evidence type="ECO:0000256" key="1">
    <source>
        <dbReference type="ARBA" id="ARBA00009437"/>
    </source>
</evidence>
<dbReference type="InterPro" id="IPR005119">
    <property type="entry name" value="LysR_subst-bd"/>
</dbReference>
<dbReference type="AlphaFoldDB" id="A0A1H9VJJ4"/>
<dbReference type="GO" id="GO:0003700">
    <property type="term" value="F:DNA-binding transcription factor activity"/>
    <property type="evidence" value="ECO:0007669"/>
    <property type="project" value="InterPro"/>
</dbReference>
<keyword evidence="3 6" id="KW-0238">DNA-binding</keyword>